<feature type="region of interest" description="Disordered" evidence="3">
    <location>
        <begin position="104"/>
        <end position="129"/>
    </location>
</feature>
<feature type="compositionally biased region" description="Basic and acidic residues" evidence="3">
    <location>
        <begin position="329"/>
        <end position="344"/>
    </location>
</feature>
<evidence type="ECO:0000256" key="2">
    <source>
        <dbReference type="PROSITE-ProRule" id="PRU00317"/>
    </source>
</evidence>
<feature type="region of interest" description="Disordered" evidence="3">
    <location>
        <begin position="356"/>
        <end position="402"/>
    </location>
</feature>
<keyword evidence="6" id="KW-1185">Reference proteome</keyword>
<reference evidence="5" key="1">
    <citation type="submission" date="2021-02" db="EMBL/GenBank/DDBJ databases">
        <authorList>
            <person name="Dougan E. K."/>
            <person name="Rhodes N."/>
            <person name="Thang M."/>
            <person name="Chan C."/>
        </authorList>
    </citation>
    <scope>NUCLEOTIDE SEQUENCE</scope>
</reference>
<feature type="compositionally biased region" description="Low complexity" evidence="3">
    <location>
        <begin position="144"/>
        <end position="162"/>
    </location>
</feature>
<dbReference type="InterPro" id="IPR001313">
    <property type="entry name" value="Pumilio_RNA-bd_rpt"/>
</dbReference>
<feature type="compositionally biased region" description="Basic residues" evidence="3">
    <location>
        <begin position="883"/>
        <end position="897"/>
    </location>
</feature>
<keyword evidence="1" id="KW-0677">Repeat</keyword>
<dbReference type="InterPro" id="IPR033133">
    <property type="entry name" value="PUM-HD"/>
</dbReference>
<feature type="region of interest" description="Disordered" evidence="3">
    <location>
        <begin position="858"/>
        <end position="897"/>
    </location>
</feature>
<feature type="region of interest" description="Disordered" evidence="3">
    <location>
        <begin position="142"/>
        <end position="190"/>
    </location>
</feature>
<dbReference type="SMART" id="SM00025">
    <property type="entry name" value="Pumilio"/>
    <property type="match status" value="4"/>
</dbReference>
<feature type="compositionally biased region" description="Pro residues" evidence="3">
    <location>
        <begin position="237"/>
        <end position="250"/>
    </location>
</feature>
<feature type="compositionally biased region" description="Basic and acidic residues" evidence="3">
    <location>
        <begin position="356"/>
        <end position="372"/>
    </location>
</feature>
<organism evidence="5 6">
    <name type="scientific">Symbiodinium necroappetens</name>
    <dbReference type="NCBI Taxonomy" id="1628268"/>
    <lineage>
        <taxon>Eukaryota</taxon>
        <taxon>Sar</taxon>
        <taxon>Alveolata</taxon>
        <taxon>Dinophyceae</taxon>
        <taxon>Suessiales</taxon>
        <taxon>Symbiodiniaceae</taxon>
        <taxon>Symbiodinium</taxon>
    </lineage>
</organism>
<feature type="compositionally biased region" description="Low complexity" evidence="3">
    <location>
        <begin position="173"/>
        <end position="187"/>
    </location>
</feature>
<dbReference type="PROSITE" id="PS50303">
    <property type="entry name" value="PUM_HD"/>
    <property type="match status" value="1"/>
</dbReference>
<dbReference type="PANTHER" id="PTHR12537">
    <property type="entry name" value="RNA BINDING PROTEIN PUMILIO-RELATED"/>
    <property type="match status" value="1"/>
</dbReference>
<dbReference type="EMBL" id="CAJNJA010020342">
    <property type="protein sequence ID" value="CAE7458489.1"/>
    <property type="molecule type" value="Genomic_DNA"/>
</dbReference>
<dbReference type="OrthoDB" id="10264738at2759"/>
<evidence type="ECO:0000313" key="6">
    <source>
        <dbReference type="Proteomes" id="UP000601435"/>
    </source>
</evidence>
<feature type="domain" description="PUM-HD" evidence="4">
    <location>
        <begin position="459"/>
        <end position="831"/>
    </location>
</feature>
<sequence length="897" mass="97934">TSCSSGDGPHENVHQPLRNLMPAPAVQCGAWSRASACTRPTERDVDTYHVRNEAVFIACESTVGRNGAEMAAQAVEMKEDGAEFSEILRKVCTLVAPGRIRFRRKRRSAPQAVRHDADASGLKSGAWRDLPQGAFHPFQRCRHSSQFPQQAEAQASQASASQVDPVAESVPGEPAAPAADRPSAAEEGNAENVVQQALVEHADANEADNRATVSEALAEHASPPEESPAESSAGAEPPKPPEAAEPPADPAAPQTPAEEPHSAEQGTAIEQALAEHVDAVAADHDEAVSQALAEHAQSASQDNETLPGAGQQPTNDAAADGPPDAPPEVPHRDPVHADEADAEDSAAKLLKDVRDDMGEPSQDQHDMHHDQSFDSFQSASPKTMNRSIRSSPGFTSHSSDDLKSKLQFSSMTTDGVKKGPTFMHTVSTHKTGQRWSFGQKGPDLFPALIDASLVLCRGSPGMVEAGTRQVELHVDVDVQVCVAADLAQTCSRRLQAVPLVTDLDDDWIQPLVLQLPCMLYVYVILPDLVDLPSIQGGCVLRISGICRPLGMFKGSDSDSVRIPGIRMEASAGELLGGMAPVRVFMDWTGRLPRAAATAPGTIAEGKAGTFEEQEEILRQLRGHVAEVAQSPHGNFVLQQAIRVLSSERLYFVIEEMLRWRCPSEIAKHRYACRVLERIIEFFPMQSSFPFIEDVVRHTAELSCHAIGNYSVQHCVEYGGPSCCQEIANVVLNHLHQFAVDPSGCGVLNKVLIHANAYQSTLLAVGLACHPYTFGHMATMQKGFAACQSLFHVCQRHPILEKQIRSLLKENIGPISKTKHGQALLHTLAPDLGAHRFYKSWPSENQQYQQQYQQQSPQQQYYQQNCHQQSNKQKKQQQTVPPHRQQRFRGGRNQRYQR</sequence>
<dbReference type="GO" id="GO:0003729">
    <property type="term" value="F:mRNA binding"/>
    <property type="evidence" value="ECO:0007669"/>
    <property type="project" value="TreeGrafter"/>
</dbReference>
<dbReference type="SUPFAM" id="SSF48371">
    <property type="entry name" value="ARM repeat"/>
    <property type="match status" value="1"/>
</dbReference>
<dbReference type="AlphaFoldDB" id="A0A812RZA1"/>
<protein>
    <submittedName>
        <fullName evidence="5">Pum2 protein</fullName>
    </submittedName>
</protein>
<dbReference type="GO" id="GO:0005737">
    <property type="term" value="C:cytoplasm"/>
    <property type="evidence" value="ECO:0007669"/>
    <property type="project" value="TreeGrafter"/>
</dbReference>
<evidence type="ECO:0000313" key="5">
    <source>
        <dbReference type="EMBL" id="CAE7458489.1"/>
    </source>
</evidence>
<gene>
    <name evidence="5" type="primary">pum2</name>
    <name evidence="5" type="ORF">SNEC2469_LOCUS12786</name>
</gene>
<dbReference type="InterPro" id="IPR011989">
    <property type="entry name" value="ARM-like"/>
</dbReference>
<feature type="compositionally biased region" description="Low complexity" evidence="3">
    <location>
        <begin position="858"/>
        <end position="870"/>
    </location>
</feature>
<dbReference type="Gene3D" id="1.25.10.10">
    <property type="entry name" value="Leucine-rich Repeat Variant"/>
    <property type="match status" value="1"/>
</dbReference>
<dbReference type="InterPro" id="IPR016024">
    <property type="entry name" value="ARM-type_fold"/>
</dbReference>
<dbReference type="GO" id="GO:0010608">
    <property type="term" value="P:post-transcriptional regulation of gene expression"/>
    <property type="evidence" value="ECO:0007669"/>
    <property type="project" value="TreeGrafter"/>
</dbReference>
<name>A0A812RZA1_9DINO</name>
<feature type="compositionally biased region" description="Basic and acidic residues" evidence="3">
    <location>
        <begin position="273"/>
        <end position="287"/>
    </location>
</feature>
<feature type="region of interest" description="Disordered" evidence="3">
    <location>
        <begin position="214"/>
        <end position="344"/>
    </location>
</feature>
<feature type="compositionally biased region" description="Polar residues" evidence="3">
    <location>
        <begin position="373"/>
        <end position="397"/>
    </location>
</feature>
<feature type="repeat" description="Pumilio" evidence="2">
    <location>
        <begin position="619"/>
        <end position="654"/>
    </location>
</feature>
<dbReference type="Pfam" id="PF00806">
    <property type="entry name" value="PUF"/>
    <property type="match status" value="4"/>
</dbReference>
<comment type="caution">
    <text evidence="5">The sequence shown here is derived from an EMBL/GenBank/DDBJ whole genome shotgun (WGS) entry which is preliminary data.</text>
</comment>
<proteinExistence type="predicted"/>
<dbReference type="PANTHER" id="PTHR12537:SF12">
    <property type="entry name" value="MATERNAL PROTEIN PUMILIO"/>
    <property type="match status" value="1"/>
</dbReference>
<dbReference type="Proteomes" id="UP000601435">
    <property type="component" value="Unassembled WGS sequence"/>
</dbReference>
<evidence type="ECO:0000259" key="4">
    <source>
        <dbReference type="PROSITE" id="PS50303"/>
    </source>
</evidence>
<evidence type="ECO:0000256" key="3">
    <source>
        <dbReference type="SAM" id="MobiDB-lite"/>
    </source>
</evidence>
<feature type="non-terminal residue" evidence="5">
    <location>
        <position position="1"/>
    </location>
</feature>
<accession>A0A812RZA1</accession>
<dbReference type="PROSITE" id="PS50302">
    <property type="entry name" value="PUM"/>
    <property type="match status" value="1"/>
</dbReference>
<evidence type="ECO:0000256" key="1">
    <source>
        <dbReference type="ARBA" id="ARBA00022737"/>
    </source>
</evidence>